<evidence type="ECO:0000256" key="1">
    <source>
        <dbReference type="SAM" id="SignalP"/>
    </source>
</evidence>
<accession>A0ABQ5TX81</accession>
<evidence type="ECO:0000313" key="3">
    <source>
        <dbReference type="Proteomes" id="UP001161423"/>
    </source>
</evidence>
<keyword evidence="3" id="KW-1185">Reference proteome</keyword>
<feature type="chain" id="PRO_5045243254" description="Lipoprotein" evidence="1">
    <location>
        <begin position="26"/>
        <end position="191"/>
    </location>
</feature>
<evidence type="ECO:0008006" key="4">
    <source>
        <dbReference type="Google" id="ProtNLM"/>
    </source>
</evidence>
<dbReference type="RefSeq" id="WP_284723196.1">
    <property type="nucleotide sequence ID" value="NZ_BSND01000005.1"/>
</dbReference>
<name>A0ABQ5TX81_9GAMM</name>
<gene>
    <name evidence="2" type="ORF">GCM10007891_19310</name>
</gene>
<comment type="caution">
    <text evidence="2">The sequence shown here is derived from an EMBL/GenBank/DDBJ whole genome shotgun (WGS) entry which is preliminary data.</text>
</comment>
<dbReference type="Proteomes" id="UP001161423">
    <property type="component" value="Unassembled WGS sequence"/>
</dbReference>
<evidence type="ECO:0000313" key="2">
    <source>
        <dbReference type="EMBL" id="GLQ00078.1"/>
    </source>
</evidence>
<dbReference type="PROSITE" id="PS51257">
    <property type="entry name" value="PROKAR_LIPOPROTEIN"/>
    <property type="match status" value="1"/>
</dbReference>
<dbReference type="EMBL" id="BSND01000005">
    <property type="protein sequence ID" value="GLQ00078.1"/>
    <property type="molecule type" value="Genomic_DNA"/>
</dbReference>
<feature type="signal peptide" evidence="1">
    <location>
        <begin position="1"/>
        <end position="25"/>
    </location>
</feature>
<protein>
    <recommendedName>
        <fullName evidence="4">Lipoprotein</fullName>
    </recommendedName>
</protein>
<reference evidence="2" key="1">
    <citation type="journal article" date="2014" name="Int. J. Syst. Evol. Microbiol.">
        <title>Complete genome of a new Firmicutes species belonging to the dominant human colonic microbiota ('Ruminococcus bicirculans') reveals two chromosomes and a selective capacity to utilize plant glucans.</title>
        <authorList>
            <consortium name="NISC Comparative Sequencing Program"/>
            <person name="Wegmann U."/>
            <person name="Louis P."/>
            <person name="Goesmann A."/>
            <person name="Henrissat B."/>
            <person name="Duncan S.H."/>
            <person name="Flint H.J."/>
        </authorList>
    </citation>
    <scope>NUCLEOTIDE SEQUENCE</scope>
    <source>
        <strain evidence="2">NBRC 102424</strain>
    </source>
</reference>
<organism evidence="2 3">
    <name type="scientific">Methylophaga thalassica</name>
    <dbReference type="NCBI Taxonomy" id="40223"/>
    <lineage>
        <taxon>Bacteria</taxon>
        <taxon>Pseudomonadati</taxon>
        <taxon>Pseudomonadota</taxon>
        <taxon>Gammaproteobacteria</taxon>
        <taxon>Thiotrichales</taxon>
        <taxon>Piscirickettsiaceae</taxon>
        <taxon>Methylophaga</taxon>
    </lineage>
</organism>
<keyword evidence="1" id="KW-0732">Signal</keyword>
<proteinExistence type="predicted"/>
<reference evidence="2" key="2">
    <citation type="submission" date="2023-01" db="EMBL/GenBank/DDBJ databases">
        <title>Draft genome sequence of Methylophaga thalassica strain NBRC 102424.</title>
        <authorList>
            <person name="Sun Q."/>
            <person name="Mori K."/>
        </authorList>
    </citation>
    <scope>NUCLEOTIDE SEQUENCE</scope>
    <source>
        <strain evidence="2">NBRC 102424</strain>
    </source>
</reference>
<sequence length="191" mass="21126">MKLCKSFLTAIFFSFAVTGCSSDQASEKNFKNVLQNYYNSLDKPATCISAGLKFPYENQKTLDWNIGGASLEDKLGALNDAGLIEQAGDGYSLSSTGEKYYDGSGSFCYGSIQVTEVTNFTEPNTMRGYTVSRVNYVLNVSDRPEWSKNENLSKIFKITESGLKGGYGNTEPKHAMMLIKTNKGWVTEKEM</sequence>